<feature type="transmembrane region" description="Helical" evidence="6">
    <location>
        <begin position="133"/>
        <end position="162"/>
    </location>
</feature>
<keyword evidence="8" id="KW-0547">Nucleotide-binding</keyword>
<feature type="transmembrane region" description="Helical" evidence="6">
    <location>
        <begin position="478"/>
        <end position="496"/>
    </location>
</feature>
<dbReference type="InterPro" id="IPR050835">
    <property type="entry name" value="ABC_transporter_sub-D"/>
</dbReference>
<evidence type="ECO:0000256" key="6">
    <source>
        <dbReference type="SAM" id="Phobius"/>
    </source>
</evidence>
<dbReference type="Gene3D" id="1.20.1560.10">
    <property type="entry name" value="ABC transporter type 1, transmembrane domain"/>
    <property type="match status" value="1"/>
</dbReference>
<feature type="transmembrane region" description="Helical" evidence="6">
    <location>
        <begin position="931"/>
        <end position="953"/>
    </location>
</feature>
<feature type="transmembrane region" description="Helical" evidence="6">
    <location>
        <begin position="1059"/>
        <end position="1080"/>
    </location>
</feature>
<feature type="transmembrane region" description="Helical" evidence="6">
    <location>
        <begin position="212"/>
        <end position="238"/>
    </location>
</feature>
<evidence type="ECO:0000256" key="3">
    <source>
        <dbReference type="ARBA" id="ARBA00022989"/>
    </source>
</evidence>
<dbReference type="GO" id="GO:0140359">
    <property type="term" value="F:ABC-type transporter activity"/>
    <property type="evidence" value="ECO:0007669"/>
    <property type="project" value="InterPro"/>
</dbReference>
<dbReference type="OrthoDB" id="422637at2759"/>
<organism evidence="8 9">
    <name type="scientific">Symbiodinium microadriaticum</name>
    <name type="common">Dinoflagellate</name>
    <name type="synonym">Zooxanthella microadriatica</name>
    <dbReference type="NCBI Taxonomy" id="2951"/>
    <lineage>
        <taxon>Eukaryota</taxon>
        <taxon>Sar</taxon>
        <taxon>Alveolata</taxon>
        <taxon>Dinophyceae</taxon>
        <taxon>Suessiales</taxon>
        <taxon>Symbiodiniaceae</taxon>
        <taxon>Symbiodinium</taxon>
    </lineage>
</organism>
<feature type="transmembrane region" description="Helical" evidence="6">
    <location>
        <begin position="1148"/>
        <end position="1165"/>
    </location>
</feature>
<evidence type="ECO:0000256" key="5">
    <source>
        <dbReference type="SAM" id="MobiDB-lite"/>
    </source>
</evidence>
<evidence type="ECO:0000313" key="8">
    <source>
        <dbReference type="EMBL" id="OLQ02439.1"/>
    </source>
</evidence>
<keyword evidence="9" id="KW-1185">Reference proteome</keyword>
<dbReference type="AlphaFoldDB" id="A0A1Q9E4W2"/>
<dbReference type="SUPFAM" id="SSF52540">
    <property type="entry name" value="P-loop containing nucleoside triphosphate hydrolases"/>
    <property type="match status" value="1"/>
</dbReference>
<feature type="transmembrane region" description="Helical" evidence="6">
    <location>
        <begin position="182"/>
        <end position="200"/>
    </location>
</feature>
<feature type="transmembrane region" description="Helical" evidence="6">
    <location>
        <begin position="1115"/>
        <end position="1136"/>
    </location>
</feature>
<sequence length="1254" mass="139080">MNCPGRPAVRPLEDCEQKKVTTFSSCWGARPVSQPSYLTRLETFLLLWLGLATPSASSSGPGIEAHTLFLCLCDSSRRARSTGIRKKRRRFWRFFLLPPRRGCGAAVAQGTGAAGSIEQELDDEEASDAQPGFVALILATLVGVVGGTFWLALGAGLAASALLGTLPEGLGGTLTSMQAPGLELAALLGVLGASATFAAARQRLQGHWRQWWLLALLLFLLFCVTGLNVLLSYVFRAIDNVLVEKNATEFYAQLGVFGAALAVAVPVISGYRYVRLTLGRSWRQKLTELFLEKYLENRSFYLLDSNSQSTDVDNPDQRISEDVDYFTKVTLDFLLDILDSVLNLVSFSAILWTTSQTLTGALAVYALVGTSLAVYLGGRLVGLNYEQLRLQADFRYSLVHVRDNAEAIAFYGGEKREEGEVKAKLGATLSNYDQLIIWETGLSAYQQAFFYLARLVPYFVLGGLYFSGQVDFGTLGQAQFAFSMVLSSVTIIVSRIQDISRFSAGISRLGAFLEALTKPPDAKAARISTLEGSGLQLQKMTLFTPDGSRLLLKDLDMALSEGRQRRLLVVGSSGVGKSSVLRAVAGLWNRGEGTIVRPPSAQMLFLPQRPYMPLGDLRTQLLYPSEGTLGDHADAELEDVRAVPWALRSQDSNLATLVQEVPACMLAMELKVCEEALAGPCADEVASKVQKRVIGRAQPEARDEESEPSKSIATFLALMTPVSDESIRSAAAYLPLRNFGEPLRKSDDGWYHLSEPAAQIDTFWSHSWHGNDLCKIFTLLVIYNSRQAMVIASFGALLASFLYAGQLLPGWDVDAHDALFNSVWALVVGTVFYLVLLFAGRPRERVFLDIVCIDQKDRSRKREGTRSISAFIKRSKSMIVLWDTTFSRRMWCLGSTSRQLHKQSRCIFELSAYLHSRSPDEGPHLTIRPTVFGPTFFCLTVGMVLVHGIIMLFEGAGLIFVEGVVVCVGFYTFVLTCRHYFRSLEQLQHELHDFTVDEATCQCCSAPHPEGSNCDKEMLLNCIRLWFGSVEVFEERVRKDVLCCLMEQLSGDFFSYRQCIVALIPAMWSGLDYASGAWLMCTQLIERTGLDGDGCPNQLRGPPGAFLVNWLLRAAVWWLGVVPSILLLGMKAMYYLRQRSRSRCLDEVVNMAILVWMAALVLGMIELESLCWRLSGTFPVEPINLRRWWCGMVVFASIMLPSAWVLFAFFGMRRSVVLYKEQSSAVPTPAKPEETGQWEPRAESEILKPSRWSL</sequence>
<dbReference type="InterPro" id="IPR036640">
    <property type="entry name" value="ABC1_TM_sf"/>
</dbReference>
<feature type="region of interest" description="Disordered" evidence="5">
    <location>
        <begin position="1227"/>
        <end position="1254"/>
    </location>
</feature>
<accession>A0A1Q9E4W2</accession>
<comment type="caution">
    <text evidence="8">The sequence shown here is derived from an EMBL/GenBank/DDBJ whole genome shotgun (WGS) entry which is preliminary data.</text>
</comment>
<feature type="domain" description="ABC transmembrane type-1" evidence="7">
    <location>
        <begin position="215"/>
        <end position="501"/>
    </location>
</feature>
<proteinExistence type="predicted"/>
<dbReference type="InterPro" id="IPR011527">
    <property type="entry name" value="ABC1_TM_dom"/>
</dbReference>
<dbReference type="InterPro" id="IPR027417">
    <property type="entry name" value="P-loop_NTPase"/>
</dbReference>
<evidence type="ECO:0000259" key="7">
    <source>
        <dbReference type="PROSITE" id="PS50929"/>
    </source>
</evidence>
<dbReference type="Pfam" id="PF06472">
    <property type="entry name" value="ABC_membrane_2"/>
    <property type="match status" value="1"/>
</dbReference>
<keyword evidence="4 6" id="KW-0472">Membrane</keyword>
<dbReference type="Proteomes" id="UP000186817">
    <property type="component" value="Unassembled WGS sequence"/>
</dbReference>
<dbReference type="Gene3D" id="3.40.50.300">
    <property type="entry name" value="P-loop containing nucleotide triphosphate hydrolases"/>
    <property type="match status" value="1"/>
</dbReference>
<dbReference type="PROSITE" id="PS50929">
    <property type="entry name" value="ABC_TM1F"/>
    <property type="match status" value="1"/>
</dbReference>
<feature type="transmembrane region" description="Helical" evidence="6">
    <location>
        <begin position="788"/>
        <end position="806"/>
    </location>
</feature>
<dbReference type="PANTHER" id="PTHR11384">
    <property type="entry name" value="ATP-BINDING CASSETTE, SUB-FAMILY D MEMBER"/>
    <property type="match status" value="1"/>
</dbReference>
<evidence type="ECO:0000256" key="1">
    <source>
        <dbReference type="ARBA" id="ARBA00022448"/>
    </source>
</evidence>
<reference evidence="8 9" key="1">
    <citation type="submission" date="2016-02" db="EMBL/GenBank/DDBJ databases">
        <title>Genome analysis of coral dinoflagellate symbionts highlights evolutionary adaptations to a symbiotic lifestyle.</title>
        <authorList>
            <person name="Aranda M."/>
            <person name="Li Y."/>
            <person name="Liew Y.J."/>
            <person name="Baumgarten S."/>
            <person name="Simakov O."/>
            <person name="Wilson M."/>
            <person name="Piel J."/>
            <person name="Ashoor H."/>
            <person name="Bougouffa S."/>
            <person name="Bajic V.B."/>
            <person name="Ryu T."/>
            <person name="Ravasi T."/>
            <person name="Bayer T."/>
            <person name="Micklem G."/>
            <person name="Kim H."/>
            <person name="Bhak J."/>
            <person name="Lajeunesse T.C."/>
            <person name="Voolstra C.R."/>
        </authorList>
    </citation>
    <scope>NUCLEOTIDE SEQUENCE [LARGE SCALE GENOMIC DNA]</scope>
    <source>
        <strain evidence="8 9">CCMP2467</strain>
    </source>
</reference>
<feature type="transmembrane region" description="Helical" evidence="6">
    <location>
        <begin position="1185"/>
        <end position="1210"/>
    </location>
</feature>
<dbReference type="EMBL" id="LSRX01000264">
    <property type="protein sequence ID" value="OLQ02439.1"/>
    <property type="molecule type" value="Genomic_DNA"/>
</dbReference>
<name>A0A1Q9E4W2_SYMMI</name>
<protein>
    <submittedName>
        <fullName evidence="8">Putative ABC transporter ATP-binding protein</fullName>
    </submittedName>
</protein>
<evidence type="ECO:0000256" key="2">
    <source>
        <dbReference type="ARBA" id="ARBA00022692"/>
    </source>
</evidence>
<keyword evidence="8" id="KW-0067">ATP-binding</keyword>
<evidence type="ECO:0000313" key="9">
    <source>
        <dbReference type="Proteomes" id="UP000186817"/>
    </source>
</evidence>
<dbReference type="GO" id="GO:0016020">
    <property type="term" value="C:membrane"/>
    <property type="evidence" value="ECO:0007669"/>
    <property type="project" value="InterPro"/>
</dbReference>
<gene>
    <name evidence="8" type="ORF">AK812_SmicGene14754</name>
</gene>
<feature type="transmembrane region" description="Helical" evidence="6">
    <location>
        <begin position="448"/>
        <end position="466"/>
    </location>
</feature>
<feature type="transmembrane region" description="Helical" evidence="6">
    <location>
        <begin position="333"/>
        <end position="352"/>
    </location>
</feature>
<feature type="transmembrane region" description="Helical" evidence="6">
    <location>
        <begin position="358"/>
        <end position="381"/>
    </location>
</feature>
<feature type="transmembrane region" description="Helical" evidence="6">
    <location>
        <begin position="250"/>
        <end position="274"/>
    </location>
</feature>
<dbReference type="GO" id="GO:0005524">
    <property type="term" value="F:ATP binding"/>
    <property type="evidence" value="ECO:0007669"/>
    <property type="project" value="UniProtKB-KW"/>
</dbReference>
<keyword evidence="1" id="KW-0813">Transport</keyword>
<evidence type="ECO:0000256" key="4">
    <source>
        <dbReference type="ARBA" id="ARBA00023136"/>
    </source>
</evidence>
<dbReference type="PANTHER" id="PTHR11384:SF59">
    <property type="entry name" value="LYSOSOMAL COBALAMIN TRANSPORTER ABCD4"/>
    <property type="match status" value="1"/>
</dbReference>
<feature type="transmembrane region" description="Helical" evidence="6">
    <location>
        <begin position="818"/>
        <end position="839"/>
    </location>
</feature>
<keyword evidence="2 6" id="KW-0812">Transmembrane</keyword>
<dbReference type="SUPFAM" id="SSF90123">
    <property type="entry name" value="ABC transporter transmembrane region"/>
    <property type="match status" value="1"/>
</dbReference>
<feature type="transmembrane region" description="Helical" evidence="6">
    <location>
        <begin position="959"/>
        <end position="981"/>
    </location>
</feature>
<keyword evidence="3 6" id="KW-1133">Transmembrane helix</keyword>